<proteinExistence type="predicted"/>
<keyword evidence="1" id="KW-0732">Signal</keyword>
<dbReference type="RefSeq" id="WP_179501786.1">
    <property type="nucleotide sequence ID" value="NZ_JACCAA010000001.1"/>
</dbReference>
<reference evidence="2 3" key="1">
    <citation type="submission" date="2020-07" db="EMBL/GenBank/DDBJ databases">
        <title>Sequencing the genomes of 1000 actinobacteria strains.</title>
        <authorList>
            <person name="Klenk H.-P."/>
        </authorList>
    </citation>
    <scope>NUCLEOTIDE SEQUENCE [LARGE SCALE GENOMIC DNA]</scope>
    <source>
        <strain evidence="2 3">DSM 23819</strain>
    </source>
</reference>
<evidence type="ECO:0000313" key="2">
    <source>
        <dbReference type="EMBL" id="NYG58641.1"/>
    </source>
</evidence>
<name>A0A7Y9RXT0_9ACTN</name>
<evidence type="ECO:0008006" key="4">
    <source>
        <dbReference type="Google" id="ProtNLM"/>
    </source>
</evidence>
<feature type="signal peptide" evidence="1">
    <location>
        <begin position="1"/>
        <end position="22"/>
    </location>
</feature>
<dbReference type="Proteomes" id="UP000540656">
    <property type="component" value="Unassembled WGS sequence"/>
</dbReference>
<dbReference type="EMBL" id="JACCAA010000001">
    <property type="protein sequence ID" value="NYG58641.1"/>
    <property type="molecule type" value="Genomic_DNA"/>
</dbReference>
<accession>A0A7Y9RXT0</accession>
<protein>
    <recommendedName>
        <fullName evidence="4">Lipoprotein</fullName>
    </recommendedName>
</protein>
<evidence type="ECO:0000256" key="1">
    <source>
        <dbReference type="SAM" id="SignalP"/>
    </source>
</evidence>
<dbReference type="PROSITE" id="PS51257">
    <property type="entry name" value="PROKAR_LIPOPROTEIN"/>
    <property type="match status" value="1"/>
</dbReference>
<dbReference type="AlphaFoldDB" id="A0A7Y9RXT0"/>
<feature type="chain" id="PRO_5030649115" description="Lipoprotein" evidence="1">
    <location>
        <begin position="23"/>
        <end position="165"/>
    </location>
</feature>
<gene>
    <name evidence="2" type="ORF">BJ980_001564</name>
</gene>
<evidence type="ECO:0000313" key="3">
    <source>
        <dbReference type="Proteomes" id="UP000540656"/>
    </source>
</evidence>
<organism evidence="2 3">
    <name type="scientific">Nocardioides daedukensis</name>
    <dbReference type="NCBI Taxonomy" id="634462"/>
    <lineage>
        <taxon>Bacteria</taxon>
        <taxon>Bacillati</taxon>
        <taxon>Actinomycetota</taxon>
        <taxon>Actinomycetes</taxon>
        <taxon>Propionibacteriales</taxon>
        <taxon>Nocardioidaceae</taxon>
        <taxon>Nocardioides</taxon>
    </lineage>
</organism>
<sequence length="165" mass="17603">MIKRFTVSALILLLGLVMVACGESGSNEEDEMDDLRAARDTTTAAVKGVTATVLAELGGTAKPATANYGTCGTSPTEGLIYHEFVDWSDEADTAALDQARAAVEAEGWTLDPPSNTTVEVRNLRRDDLRLTLKLQRGVLTWSVTGICVRVSSEVANDLVGPYDPT</sequence>
<comment type="caution">
    <text evidence="2">The sequence shown here is derived from an EMBL/GenBank/DDBJ whole genome shotgun (WGS) entry which is preliminary data.</text>
</comment>
<keyword evidence="3" id="KW-1185">Reference proteome</keyword>